<dbReference type="EMBL" id="CM020618">
    <property type="protein sequence ID" value="KAK1861115.1"/>
    <property type="molecule type" value="Genomic_DNA"/>
</dbReference>
<evidence type="ECO:0000313" key="2">
    <source>
        <dbReference type="Proteomes" id="UP000798662"/>
    </source>
</evidence>
<sequence>MSDVPPPPVVTSRRSWRAARKGSGGGGGGRIGRRGTPLLGGAVVAAVAGLTAGLLLLAGLRGLGGQWGGGWTTTWLWRGAGGRGGDGGVEAAAMAMVTAALAETSSARGARGAGGGGASADAGGVPNGSSARGEEGGGNGAPAVGEAVKGQGDMDNEEEDGAGDASTGRQLDPPGWDVHGGVNGGEAPPDGDTPSTPAGAVGEPPPADDDDLDDAAAAAAEAAAAAAADREAAAAEAANEAAAEATDPCFHAASPVRLGASPLFDTPGVVSSELTARISAAALSPAILDRVWSTAMNGYTVIPSADHPMTLDAHARGLSTDVERLRLLGGVALASRWTNEAAAAAVVASVGGEGAAAGRIGSVGGVGGGGGVARGVVDRIITVYHRLDRVHGLQYVMHATGRVWADRSTAAVAAAAAAGGAPTVTGGWRRLLSRTARGMTDAPATGGAPRANDDAAASAAAPLLSGWAPPPDALAVNLTLTLTSLLDGSCRVSLVAPRLVTPAPPAGAAAKMAAVLRGGAAATTAGAAPVLPPRASDGSSGGGDSSTDSSRGEPLTLIIAYSDRPHRLATFLTQYARVAASGMPVRLVVAAHVPPHRGNHRHGPRRRRSSTAAADDDGGDDAGGLPRVVDAATAREELLASLRAAVAAAIPDPVIAAGVTLLAVRGDAGGAFSRAVALREAARLVPVTGLMMFMDVDIPPSVTALSNCARNAVLGQQVYFPIFYSLYAGRSGLGVGSGTWRMYSYGVACLFRWDFERVGGWAGAERTYRGWGKEDVALYWQFKSGGHYSVFRALEPGLRHTWHERTCDPLSSHYRDCRRSRYENYGSGTFLGEALEDAGVDLGRVIGRRGAPL</sequence>
<reference evidence="1" key="1">
    <citation type="submission" date="2019-11" db="EMBL/GenBank/DDBJ databases">
        <title>Nori genome reveals adaptations in red seaweeds to the harsh intertidal environment.</title>
        <authorList>
            <person name="Wang D."/>
            <person name="Mao Y."/>
        </authorList>
    </citation>
    <scope>NUCLEOTIDE SEQUENCE</scope>
    <source>
        <tissue evidence="1">Gametophyte</tissue>
    </source>
</reference>
<protein>
    <submittedName>
        <fullName evidence="1">Uncharacterized protein</fullName>
    </submittedName>
</protein>
<evidence type="ECO:0000313" key="1">
    <source>
        <dbReference type="EMBL" id="KAK1861115.1"/>
    </source>
</evidence>
<proteinExistence type="predicted"/>
<comment type="caution">
    <text evidence="1">The sequence shown here is derived from an EMBL/GenBank/DDBJ whole genome shotgun (WGS) entry which is preliminary data.</text>
</comment>
<organism evidence="1 2">
    <name type="scientific">Pyropia yezoensis</name>
    <name type="common">Susabi-nori</name>
    <name type="synonym">Porphyra yezoensis</name>
    <dbReference type="NCBI Taxonomy" id="2788"/>
    <lineage>
        <taxon>Eukaryota</taxon>
        <taxon>Rhodophyta</taxon>
        <taxon>Bangiophyceae</taxon>
        <taxon>Bangiales</taxon>
        <taxon>Bangiaceae</taxon>
        <taxon>Pyropia</taxon>
    </lineage>
</organism>
<dbReference type="Proteomes" id="UP000798662">
    <property type="component" value="Chromosome 1"/>
</dbReference>
<accession>A0ACC3BTB8</accession>
<gene>
    <name evidence="1" type="ORF">I4F81_003699</name>
</gene>
<keyword evidence="2" id="KW-1185">Reference proteome</keyword>
<name>A0ACC3BTB8_PYRYE</name>